<dbReference type="RefSeq" id="WP_112116210.1">
    <property type="nucleotide sequence ID" value="NZ_UAQE01000001.1"/>
</dbReference>
<dbReference type="EMBL" id="UAQE01000001">
    <property type="protein sequence ID" value="SPT95564.1"/>
    <property type="molecule type" value="Genomic_DNA"/>
</dbReference>
<dbReference type="AlphaFoldDB" id="A0A2X0X9D2"/>
<proteinExistence type="predicted"/>
<evidence type="ECO:0000313" key="3">
    <source>
        <dbReference type="Proteomes" id="UP000251431"/>
    </source>
</evidence>
<evidence type="ECO:0000256" key="1">
    <source>
        <dbReference type="SAM" id="MobiDB-lite"/>
    </source>
</evidence>
<feature type="region of interest" description="Disordered" evidence="1">
    <location>
        <begin position="53"/>
        <end position="73"/>
    </location>
</feature>
<name>A0A2X0X9D2_9BACI</name>
<dbReference type="Proteomes" id="UP000251431">
    <property type="component" value="Unassembled WGS sequence"/>
</dbReference>
<evidence type="ECO:0000313" key="2">
    <source>
        <dbReference type="EMBL" id="SPT95564.1"/>
    </source>
</evidence>
<sequence>MLGYIAKTNIQHNGISYKKNDFISNEVLDEQSEKRLLFLNVIQKSYKEVGTVSNNENYSTQKEEKEESVEETLDLNFEPEELKAGAKELGLEFAGNISKKKIIALIIENDKSAYFLDQLED</sequence>
<protein>
    <submittedName>
        <fullName evidence="2">Uncharacterized protein</fullName>
    </submittedName>
</protein>
<organism evidence="2 3">
    <name type="scientific">Lysinibacillus capsici</name>
    <dbReference type="NCBI Taxonomy" id="2115968"/>
    <lineage>
        <taxon>Bacteria</taxon>
        <taxon>Bacillati</taxon>
        <taxon>Bacillota</taxon>
        <taxon>Bacilli</taxon>
        <taxon>Bacillales</taxon>
        <taxon>Bacillaceae</taxon>
        <taxon>Lysinibacillus</taxon>
    </lineage>
</organism>
<gene>
    <name evidence="2" type="ORF">NCTC7582_00065</name>
</gene>
<reference evidence="2 3" key="1">
    <citation type="submission" date="2018-06" db="EMBL/GenBank/DDBJ databases">
        <authorList>
            <consortium name="Pathogen Informatics"/>
            <person name="Doyle S."/>
        </authorList>
    </citation>
    <scope>NUCLEOTIDE SEQUENCE [LARGE SCALE GENOMIC DNA]</scope>
    <source>
        <strain evidence="2 3">NCTC7582</strain>
    </source>
</reference>
<accession>A0A2X0X9D2</accession>